<feature type="transmembrane region" description="Helical" evidence="8">
    <location>
        <begin position="282"/>
        <end position="300"/>
    </location>
</feature>
<comment type="subcellular location">
    <subcellularLocation>
        <location evidence="1">Cell membrane</location>
        <topology evidence="1">Multi-pass membrane protein</topology>
    </subcellularLocation>
</comment>
<keyword evidence="3" id="KW-0328">Glycosyltransferase</keyword>
<feature type="transmembrane region" description="Helical" evidence="8">
    <location>
        <begin position="150"/>
        <end position="177"/>
    </location>
</feature>
<protein>
    <recommendedName>
        <fullName evidence="9">Glycosyltransferase RgtA/B/C/D-like domain-containing protein</fullName>
    </recommendedName>
</protein>
<dbReference type="PANTHER" id="PTHR33908:SF3">
    <property type="entry name" value="UNDECAPRENYL PHOSPHATE-ALPHA-4-AMINO-4-DEOXY-L-ARABINOSE ARABINOSYL TRANSFERASE"/>
    <property type="match status" value="1"/>
</dbReference>
<organism evidence="10 11">
    <name type="scientific">Micromonospora rosaria</name>
    <dbReference type="NCBI Taxonomy" id="47874"/>
    <lineage>
        <taxon>Bacteria</taxon>
        <taxon>Bacillati</taxon>
        <taxon>Actinomycetota</taxon>
        <taxon>Actinomycetes</taxon>
        <taxon>Micromonosporales</taxon>
        <taxon>Micromonosporaceae</taxon>
        <taxon>Micromonospora</taxon>
    </lineage>
</organism>
<keyword evidence="6 8" id="KW-1133">Transmembrane helix</keyword>
<keyword evidence="2" id="KW-1003">Cell membrane</keyword>
<feature type="transmembrane region" description="Helical" evidence="8">
    <location>
        <begin position="123"/>
        <end position="144"/>
    </location>
</feature>
<evidence type="ECO:0000256" key="3">
    <source>
        <dbReference type="ARBA" id="ARBA00022676"/>
    </source>
</evidence>
<keyword evidence="7 8" id="KW-0472">Membrane</keyword>
<evidence type="ECO:0000256" key="6">
    <source>
        <dbReference type="ARBA" id="ARBA00022989"/>
    </source>
</evidence>
<evidence type="ECO:0000256" key="8">
    <source>
        <dbReference type="SAM" id="Phobius"/>
    </source>
</evidence>
<dbReference type="InterPro" id="IPR050297">
    <property type="entry name" value="LipidA_mod_glycosyltrf_83"/>
</dbReference>
<feature type="transmembrane region" description="Helical" evidence="8">
    <location>
        <begin position="306"/>
        <end position="323"/>
    </location>
</feature>
<feature type="transmembrane region" description="Helical" evidence="8">
    <location>
        <begin position="41"/>
        <end position="62"/>
    </location>
</feature>
<dbReference type="EMBL" id="LRQV01000011">
    <property type="protein sequence ID" value="KXK62993.1"/>
    <property type="molecule type" value="Genomic_DNA"/>
</dbReference>
<evidence type="ECO:0000256" key="2">
    <source>
        <dbReference type="ARBA" id="ARBA00022475"/>
    </source>
</evidence>
<evidence type="ECO:0000256" key="7">
    <source>
        <dbReference type="ARBA" id="ARBA00023136"/>
    </source>
</evidence>
<evidence type="ECO:0000256" key="5">
    <source>
        <dbReference type="ARBA" id="ARBA00022692"/>
    </source>
</evidence>
<gene>
    <name evidence="10" type="ORF">AWW66_05510</name>
</gene>
<dbReference type="OrthoDB" id="5318634at2"/>
<dbReference type="Pfam" id="PF13231">
    <property type="entry name" value="PMT_2"/>
    <property type="match status" value="1"/>
</dbReference>
<reference evidence="10 11" key="1">
    <citation type="submission" date="2016-01" db="EMBL/GenBank/DDBJ databases">
        <title>Whole genome sequence and analysis of Micromonospora rosaria DSM 803, which can produce antibacterial substance rosamicin.</title>
        <authorList>
            <person name="Yang H."/>
            <person name="He X."/>
            <person name="Zhu D."/>
        </authorList>
    </citation>
    <scope>NUCLEOTIDE SEQUENCE [LARGE SCALE GENOMIC DNA]</scope>
    <source>
        <strain evidence="10 11">DSM 803</strain>
    </source>
</reference>
<keyword evidence="4" id="KW-0808">Transferase</keyword>
<dbReference type="InterPro" id="IPR038731">
    <property type="entry name" value="RgtA/B/C-like"/>
</dbReference>
<sequence>MVVTLLTLAVTLTGVDRAQPWRDELATWSAATRSLGDLARMVGTIDAATGPWYLLLHGWLALAGDSVTALRLPSVLAVSGAAGLTTVLGQRLLGAPAGLLAGLLFAVLPGTSRYGQEARPYALAAFLAVLATLLLVDVLGRGGWARWAGYAATVAALGLTHLVALTLLAAHAVIVLAPPRGRAGGTDPTPVGRYGRRPAGPRRRLGRWALALVPTALVLVPLVVLAGRQRSRQLDWVDLARPTDLTGLPGGLAQSAAVGGLLLGLAALGATRYGRRALPPTACLALPVLVLFAVALAVPIWVPRYLFFTVPFGCLLGGAALTLTPPARTDRALPTGRVRAGRATVPGGLAVVAVAGLLGLPDQVALRRTHEWPRAATVDYRGAARVVAAGQRPGDAVVYSPRDGWLFLDLGLAYHLGPDRPRDVLAVRDQAGRGDLWADECPRPAACLAGVERVWLVVAGRRTDPLAAVGGTKGEALRTGFTVTRVWPRSGLTVALLTR</sequence>
<dbReference type="AlphaFoldDB" id="A0A136PX84"/>
<evidence type="ECO:0000256" key="1">
    <source>
        <dbReference type="ARBA" id="ARBA00004651"/>
    </source>
</evidence>
<feature type="transmembrane region" description="Helical" evidence="8">
    <location>
        <begin position="205"/>
        <end position="227"/>
    </location>
</feature>
<dbReference type="PANTHER" id="PTHR33908">
    <property type="entry name" value="MANNOSYLTRANSFERASE YKCB-RELATED"/>
    <property type="match status" value="1"/>
</dbReference>
<dbReference type="Proteomes" id="UP000070620">
    <property type="component" value="Unassembled WGS sequence"/>
</dbReference>
<feature type="transmembrane region" description="Helical" evidence="8">
    <location>
        <begin position="93"/>
        <end position="111"/>
    </location>
</feature>
<comment type="caution">
    <text evidence="10">The sequence shown here is derived from an EMBL/GenBank/DDBJ whole genome shotgun (WGS) entry which is preliminary data.</text>
</comment>
<evidence type="ECO:0000313" key="11">
    <source>
        <dbReference type="Proteomes" id="UP000070620"/>
    </source>
</evidence>
<keyword evidence="5 8" id="KW-0812">Transmembrane</keyword>
<name>A0A136PX84_9ACTN</name>
<dbReference type="GO" id="GO:0016763">
    <property type="term" value="F:pentosyltransferase activity"/>
    <property type="evidence" value="ECO:0007669"/>
    <property type="project" value="TreeGrafter"/>
</dbReference>
<evidence type="ECO:0000259" key="9">
    <source>
        <dbReference type="Pfam" id="PF13231"/>
    </source>
</evidence>
<dbReference type="GO" id="GO:0005886">
    <property type="term" value="C:plasma membrane"/>
    <property type="evidence" value="ECO:0007669"/>
    <property type="project" value="UniProtKB-SubCell"/>
</dbReference>
<accession>A0A136PX84</accession>
<feature type="domain" description="Glycosyltransferase RgtA/B/C/D-like" evidence="9">
    <location>
        <begin position="55"/>
        <end position="178"/>
    </location>
</feature>
<keyword evidence="11" id="KW-1185">Reference proteome</keyword>
<dbReference type="GO" id="GO:0009103">
    <property type="term" value="P:lipopolysaccharide biosynthetic process"/>
    <property type="evidence" value="ECO:0007669"/>
    <property type="project" value="UniProtKB-ARBA"/>
</dbReference>
<proteinExistence type="predicted"/>
<dbReference type="GO" id="GO:0010041">
    <property type="term" value="P:response to iron(III) ion"/>
    <property type="evidence" value="ECO:0007669"/>
    <property type="project" value="TreeGrafter"/>
</dbReference>
<feature type="transmembrane region" description="Helical" evidence="8">
    <location>
        <begin position="343"/>
        <end position="360"/>
    </location>
</feature>
<feature type="transmembrane region" description="Helical" evidence="8">
    <location>
        <begin position="247"/>
        <end position="270"/>
    </location>
</feature>
<evidence type="ECO:0000256" key="4">
    <source>
        <dbReference type="ARBA" id="ARBA00022679"/>
    </source>
</evidence>
<evidence type="ECO:0000313" key="10">
    <source>
        <dbReference type="EMBL" id="KXK62993.1"/>
    </source>
</evidence>